<comment type="similarity">
    <text evidence="1">Belongs to the protein phosphatase inhibitor 2 family.</text>
</comment>
<organism evidence="4 5">
    <name type="scientific">Vicugna pacos</name>
    <name type="common">Alpaca</name>
    <name type="synonym">Lama pacos</name>
    <dbReference type="NCBI Taxonomy" id="30538"/>
    <lineage>
        <taxon>Eukaryota</taxon>
        <taxon>Metazoa</taxon>
        <taxon>Chordata</taxon>
        <taxon>Craniata</taxon>
        <taxon>Vertebrata</taxon>
        <taxon>Euteleostomi</taxon>
        <taxon>Mammalia</taxon>
        <taxon>Eutheria</taxon>
        <taxon>Laurasiatheria</taxon>
        <taxon>Artiodactyla</taxon>
        <taxon>Tylopoda</taxon>
        <taxon>Camelidae</taxon>
        <taxon>Vicugna</taxon>
    </lineage>
</organism>
<dbReference type="InterPro" id="IPR007062">
    <property type="entry name" value="PPI-2"/>
</dbReference>
<feature type="compositionally biased region" description="Basic and acidic residues" evidence="3">
    <location>
        <begin position="39"/>
        <end position="48"/>
    </location>
</feature>
<dbReference type="InParanoid" id="A0A6I9IGL9"/>
<sequence>MATSTTSHQPIKGILKNKGSTASSGAATAQQSGGALPEVQRKKSQKWDESSIMATYHSQCADYDFMKTNEPSTAQLGLQEDREGAASDFETEEAMILDNLAKKLAATSTSELNYQVGEPERDRAHASKIFLDKQEKQRQFEMKRKLHYTEGLNIKLARQLISEDLQCEDEEGEHEESRHATSDKTTPKDADGGLTADGLETQSPYV</sequence>
<dbReference type="GO" id="GO:0009966">
    <property type="term" value="P:regulation of signal transduction"/>
    <property type="evidence" value="ECO:0007669"/>
    <property type="project" value="InterPro"/>
</dbReference>
<keyword evidence="4" id="KW-1185">Reference proteome</keyword>
<feature type="compositionally biased region" description="Low complexity" evidence="3">
    <location>
        <begin position="19"/>
        <end position="35"/>
    </location>
</feature>
<feature type="compositionally biased region" description="Acidic residues" evidence="3">
    <location>
        <begin position="165"/>
        <end position="174"/>
    </location>
</feature>
<protein>
    <submittedName>
        <fullName evidence="5">Protein phosphatase inhibitor 2 family member C</fullName>
    </submittedName>
</protein>
<dbReference type="OrthoDB" id="551302at2759"/>
<dbReference type="GeneID" id="102541150"/>
<dbReference type="Gene3D" id="6.10.250.1050">
    <property type="match status" value="2"/>
</dbReference>
<keyword evidence="2 5" id="KW-0650">Protein phosphatase inhibitor</keyword>
<dbReference type="GO" id="GO:0004864">
    <property type="term" value="F:protein phosphatase inhibitor activity"/>
    <property type="evidence" value="ECO:0007669"/>
    <property type="project" value="UniProtKB-KW"/>
</dbReference>
<dbReference type="CTD" id="80316"/>
<feature type="region of interest" description="Disordered" evidence="3">
    <location>
        <begin position="165"/>
        <end position="206"/>
    </location>
</feature>
<evidence type="ECO:0000313" key="4">
    <source>
        <dbReference type="Proteomes" id="UP001652581"/>
    </source>
</evidence>
<dbReference type="Proteomes" id="UP001652581">
    <property type="component" value="Chromosome X"/>
</dbReference>
<dbReference type="AlphaFoldDB" id="A0A6I9IGL9"/>
<accession>A0A6I9IGL9</accession>
<dbReference type="FunCoup" id="A0A6I9IGL9">
    <property type="interactions" value="5"/>
</dbReference>
<feature type="compositionally biased region" description="Basic and acidic residues" evidence="3">
    <location>
        <begin position="175"/>
        <end position="191"/>
    </location>
</feature>
<evidence type="ECO:0000256" key="3">
    <source>
        <dbReference type="SAM" id="MobiDB-lite"/>
    </source>
</evidence>
<feature type="region of interest" description="Disordered" evidence="3">
    <location>
        <begin position="1"/>
        <end position="48"/>
    </location>
</feature>
<dbReference type="PANTHER" id="PTHR12398">
    <property type="entry name" value="PROTEIN PHOSPHATASE INHIBITOR"/>
    <property type="match status" value="1"/>
</dbReference>
<gene>
    <name evidence="5" type="primary">PPP1R2C</name>
</gene>
<name>A0A6I9IGL9_VICPA</name>
<evidence type="ECO:0000256" key="2">
    <source>
        <dbReference type="ARBA" id="ARBA00023272"/>
    </source>
</evidence>
<reference evidence="5" key="1">
    <citation type="submission" date="2025-08" db="UniProtKB">
        <authorList>
            <consortium name="RefSeq"/>
        </authorList>
    </citation>
    <scope>IDENTIFICATION</scope>
</reference>
<dbReference type="Pfam" id="PF04979">
    <property type="entry name" value="IPP-2"/>
    <property type="match status" value="1"/>
</dbReference>
<dbReference type="KEGG" id="vpc:102541150"/>
<proteinExistence type="inferred from homology"/>
<dbReference type="RefSeq" id="XP_006211904.1">
    <property type="nucleotide sequence ID" value="XM_006211842.3"/>
</dbReference>
<dbReference type="PANTHER" id="PTHR12398:SF41">
    <property type="entry name" value="PPP1R2C FAMILY MEMBER C"/>
    <property type="match status" value="1"/>
</dbReference>
<evidence type="ECO:0000256" key="1">
    <source>
        <dbReference type="ARBA" id="ARBA00005472"/>
    </source>
</evidence>
<evidence type="ECO:0000313" key="5">
    <source>
        <dbReference type="RefSeq" id="XP_006211904.1"/>
    </source>
</evidence>